<keyword evidence="6" id="KW-1185">Reference proteome</keyword>
<dbReference type="SMART" id="SM00318">
    <property type="entry name" value="SNc"/>
    <property type="match status" value="1"/>
</dbReference>
<evidence type="ECO:0000313" key="6">
    <source>
        <dbReference type="Proteomes" id="UP000809440"/>
    </source>
</evidence>
<dbReference type="InterPro" id="IPR035437">
    <property type="entry name" value="SNase_OB-fold_sf"/>
</dbReference>
<dbReference type="AlphaFoldDB" id="A0A9Q2P8P1"/>
<dbReference type="Pfam" id="PF00565">
    <property type="entry name" value="SNase"/>
    <property type="match status" value="1"/>
</dbReference>
<keyword evidence="1" id="KW-0732">Signal</keyword>
<evidence type="ECO:0000313" key="4">
    <source>
        <dbReference type="EMBL" id="MBM2419915.1"/>
    </source>
</evidence>
<proteinExistence type="predicted"/>
<organism evidence="3 5">
    <name type="scientific">Marivita cryptomonadis</name>
    <dbReference type="NCBI Taxonomy" id="505252"/>
    <lineage>
        <taxon>Bacteria</taxon>
        <taxon>Pseudomonadati</taxon>
        <taxon>Pseudomonadota</taxon>
        <taxon>Alphaproteobacteria</taxon>
        <taxon>Rhodobacterales</taxon>
        <taxon>Roseobacteraceae</taxon>
        <taxon>Marivita</taxon>
    </lineage>
</organism>
<reference evidence="3 6" key="1">
    <citation type="submission" date="2021-01" db="EMBL/GenBank/DDBJ databases">
        <title>Diatom-associated Roseobacters Show Island Model of Population Structure.</title>
        <authorList>
            <person name="Qu L."/>
            <person name="Feng X."/>
            <person name="Chen Y."/>
            <person name="Li L."/>
            <person name="Wang X."/>
            <person name="Hu Z."/>
            <person name="Wang H."/>
            <person name="Luo H."/>
        </authorList>
    </citation>
    <scope>NUCLEOTIDE SEQUENCE</scope>
    <source>
        <strain evidence="4 6">CC28-63</strain>
        <strain evidence="3">CC28-69</strain>
    </source>
</reference>
<feature type="signal peptide" evidence="1">
    <location>
        <begin position="1"/>
        <end position="21"/>
    </location>
</feature>
<name>A0A9Q2P8P1_9RHOB</name>
<dbReference type="InterPro" id="IPR016071">
    <property type="entry name" value="Staphylococal_nuclease_OB-fold"/>
</dbReference>
<dbReference type="PANTHER" id="PTHR12302:SF26">
    <property type="entry name" value="BLR1266 PROTEIN"/>
    <property type="match status" value="1"/>
</dbReference>
<comment type="caution">
    <text evidence="3">The sequence shown here is derived from an EMBL/GenBank/DDBJ whole genome shotgun (WGS) entry which is preliminary data.</text>
</comment>
<dbReference type="SUPFAM" id="SSF50199">
    <property type="entry name" value="Staphylococcal nuclease"/>
    <property type="match status" value="1"/>
</dbReference>
<evidence type="ECO:0000256" key="1">
    <source>
        <dbReference type="SAM" id="SignalP"/>
    </source>
</evidence>
<feature type="domain" description="TNase-like" evidence="2">
    <location>
        <begin position="21"/>
        <end position="145"/>
    </location>
</feature>
<dbReference type="EMBL" id="JAFBXE010000038">
    <property type="protein sequence ID" value="MBM2415253.1"/>
    <property type="molecule type" value="Genomic_DNA"/>
</dbReference>
<dbReference type="Proteomes" id="UP000809440">
    <property type="component" value="Unassembled WGS sequence"/>
</dbReference>
<dbReference type="Gene3D" id="2.40.50.90">
    <property type="match status" value="1"/>
</dbReference>
<evidence type="ECO:0000313" key="3">
    <source>
        <dbReference type="EMBL" id="MBM2415253.1"/>
    </source>
</evidence>
<dbReference type="EMBL" id="JAFBXF010000036">
    <property type="protein sequence ID" value="MBM2419915.1"/>
    <property type="molecule type" value="Genomic_DNA"/>
</dbReference>
<dbReference type="PANTHER" id="PTHR12302">
    <property type="entry name" value="EBNA2 BINDING PROTEIN P100"/>
    <property type="match status" value="1"/>
</dbReference>
<evidence type="ECO:0000313" key="5">
    <source>
        <dbReference type="Proteomes" id="UP000755667"/>
    </source>
</evidence>
<feature type="chain" id="PRO_5040237044" evidence="1">
    <location>
        <begin position="22"/>
        <end position="160"/>
    </location>
</feature>
<protein>
    <submittedName>
        <fullName evidence="3">Thermonuclease family protein</fullName>
    </submittedName>
</protein>
<dbReference type="Proteomes" id="UP000755667">
    <property type="component" value="Unassembled WGS sequence"/>
</dbReference>
<dbReference type="PROSITE" id="PS50830">
    <property type="entry name" value="TNASE_3"/>
    <property type="match status" value="1"/>
</dbReference>
<accession>A0A9Q2P8P1</accession>
<sequence>MAVLRLILLLAAFLSASPVAANDLVGVASVIDADTLEIHGVRIRLHGIDAPESRQLCTNPSGQQWRCGQQAALALSDRIGRRTVNCAVRDVDRYDRAIAVCTQDNQDLNRWLVSEGWAVAYRRYSRDYIGAEDQARRAGRNIWAGQFVMPWDWRRGQRLP</sequence>
<gene>
    <name evidence="3" type="ORF">JQX41_23375</name>
    <name evidence="4" type="ORF">JQX48_23335</name>
</gene>
<evidence type="ECO:0000259" key="2">
    <source>
        <dbReference type="PROSITE" id="PS50830"/>
    </source>
</evidence>